<evidence type="ECO:0008006" key="3">
    <source>
        <dbReference type="Google" id="ProtNLM"/>
    </source>
</evidence>
<keyword evidence="2" id="KW-1185">Reference proteome</keyword>
<dbReference type="PROSITE" id="PS51257">
    <property type="entry name" value="PROKAR_LIPOPROTEIN"/>
    <property type="match status" value="1"/>
</dbReference>
<accession>A0ABX7P7T0</accession>
<evidence type="ECO:0000313" key="2">
    <source>
        <dbReference type="Proteomes" id="UP000662747"/>
    </source>
</evidence>
<dbReference type="RefSeq" id="WP_206728090.1">
    <property type="nucleotide sequence ID" value="NZ_CP071090.1"/>
</dbReference>
<organism evidence="1 2">
    <name type="scientific">Pyxidicoccus parkwayensis</name>
    <dbReference type="NCBI Taxonomy" id="2813578"/>
    <lineage>
        <taxon>Bacteria</taxon>
        <taxon>Pseudomonadati</taxon>
        <taxon>Myxococcota</taxon>
        <taxon>Myxococcia</taxon>
        <taxon>Myxococcales</taxon>
        <taxon>Cystobacterineae</taxon>
        <taxon>Myxococcaceae</taxon>
        <taxon>Pyxidicoccus</taxon>
    </lineage>
</organism>
<dbReference type="EMBL" id="CP071090">
    <property type="protein sequence ID" value="QSQ26545.1"/>
    <property type="molecule type" value="Genomic_DNA"/>
</dbReference>
<protein>
    <recommendedName>
        <fullName evidence="3">Lipoprotein</fullName>
    </recommendedName>
</protein>
<dbReference type="Proteomes" id="UP000662747">
    <property type="component" value="Chromosome"/>
</dbReference>
<sequence>MGSIDTKKVLGLMAVLALAGCGGGPEATADESLGEARQGLACAEPDDWCPGTTVCVNGLCRDCDNQPQFCR</sequence>
<evidence type="ECO:0000313" key="1">
    <source>
        <dbReference type="EMBL" id="QSQ26545.1"/>
    </source>
</evidence>
<name>A0ABX7P7T0_9BACT</name>
<gene>
    <name evidence="1" type="ORF">JY651_17125</name>
</gene>
<proteinExistence type="predicted"/>
<reference evidence="1 2" key="1">
    <citation type="submission" date="2021-02" db="EMBL/GenBank/DDBJ databases">
        <title>De Novo genome assembly of isolated myxobacteria.</title>
        <authorList>
            <person name="Stevens D.C."/>
        </authorList>
    </citation>
    <scope>NUCLEOTIDE SEQUENCE [LARGE SCALE GENOMIC DNA]</scope>
    <source>
        <strain evidence="2">SCPEA02</strain>
    </source>
</reference>